<dbReference type="PANTHER" id="PTHR48111:SF1">
    <property type="entry name" value="TWO-COMPONENT RESPONSE REGULATOR ORR33"/>
    <property type="match status" value="1"/>
</dbReference>
<dbReference type="Proteomes" id="UP000655037">
    <property type="component" value="Unassembled WGS sequence"/>
</dbReference>
<reference evidence="9 10" key="1">
    <citation type="submission" date="2019-12" db="EMBL/GenBank/DDBJ databases">
        <title>Whole-genome sequencing of Allorhizobium vitis.</title>
        <authorList>
            <person name="Gan H.M."/>
            <person name="Szegedi E."/>
            <person name="Burr T."/>
            <person name="Savka M.A."/>
        </authorList>
    </citation>
    <scope>NUCLEOTIDE SEQUENCE [LARGE SCALE GENOMIC DNA]</scope>
    <source>
        <strain evidence="9 10">CG516</strain>
    </source>
</reference>
<evidence type="ECO:0000256" key="2">
    <source>
        <dbReference type="ARBA" id="ARBA00023012"/>
    </source>
</evidence>
<evidence type="ECO:0000256" key="3">
    <source>
        <dbReference type="ARBA" id="ARBA00023015"/>
    </source>
</evidence>
<evidence type="ECO:0000256" key="6">
    <source>
        <dbReference type="PROSITE-ProRule" id="PRU00169"/>
    </source>
</evidence>
<dbReference type="InterPro" id="IPR001789">
    <property type="entry name" value="Sig_transdc_resp-reg_receiver"/>
</dbReference>
<keyword evidence="1 6" id="KW-0597">Phosphoprotein</keyword>
<proteinExistence type="predicted"/>
<dbReference type="SUPFAM" id="SSF52172">
    <property type="entry name" value="CheY-like"/>
    <property type="match status" value="1"/>
</dbReference>
<feature type="modified residue" description="4-aspartylphosphate" evidence="6">
    <location>
        <position position="54"/>
    </location>
</feature>
<keyword evidence="3" id="KW-0805">Transcription regulation</keyword>
<sequence>MSKITILCIEDEDAIRTLVVEELEDAGFKTLQASNGREGLEVILTKWPDIVICDITMPEMDGHQVMAEIQINHPEFSNVPFIFLTALADRDNMIAGLQSGAADYLTKPIDFDILLAKITGCVTRIENDEKMGRAF</sequence>
<evidence type="ECO:0000259" key="7">
    <source>
        <dbReference type="PROSITE" id="PS50110"/>
    </source>
</evidence>
<reference evidence="8" key="2">
    <citation type="submission" date="2020-11" db="EMBL/GenBank/DDBJ databases">
        <title>Agrobacterium vitis strain K377 genome.</title>
        <authorList>
            <person name="Xi H."/>
        </authorList>
    </citation>
    <scope>NUCLEOTIDE SEQUENCE</scope>
    <source>
        <strain evidence="8">K377</strain>
    </source>
</reference>
<comment type="caution">
    <text evidence="9">The sequence shown here is derived from an EMBL/GenBank/DDBJ whole genome shotgun (WGS) entry which is preliminary data.</text>
</comment>
<evidence type="ECO:0000256" key="4">
    <source>
        <dbReference type="ARBA" id="ARBA00023125"/>
    </source>
</evidence>
<dbReference type="Proteomes" id="UP000477951">
    <property type="component" value="Unassembled WGS sequence"/>
</dbReference>
<feature type="domain" description="Response regulatory" evidence="7">
    <location>
        <begin position="5"/>
        <end position="122"/>
    </location>
</feature>
<keyword evidence="2" id="KW-0902">Two-component regulatory system</keyword>
<accession>A0A6L6VMF9</accession>
<dbReference type="RefSeq" id="WP_156616697.1">
    <property type="nucleotide sequence ID" value="NZ_JACXXJ020000006.1"/>
</dbReference>
<dbReference type="GO" id="GO:0000156">
    <property type="term" value="F:phosphorelay response regulator activity"/>
    <property type="evidence" value="ECO:0007669"/>
    <property type="project" value="TreeGrafter"/>
</dbReference>
<evidence type="ECO:0000313" key="10">
    <source>
        <dbReference type="Proteomes" id="UP000477951"/>
    </source>
</evidence>
<gene>
    <name evidence="9" type="ORF">GOZ90_26865</name>
    <name evidence="8" type="ORF">IEI95_029025</name>
</gene>
<organism evidence="9 10">
    <name type="scientific">Agrobacterium vitis</name>
    <name type="common">Rhizobium vitis</name>
    <dbReference type="NCBI Taxonomy" id="373"/>
    <lineage>
        <taxon>Bacteria</taxon>
        <taxon>Pseudomonadati</taxon>
        <taxon>Pseudomonadota</taxon>
        <taxon>Alphaproteobacteria</taxon>
        <taxon>Hyphomicrobiales</taxon>
        <taxon>Rhizobiaceae</taxon>
        <taxon>Rhizobium/Agrobacterium group</taxon>
        <taxon>Agrobacterium</taxon>
    </lineage>
</organism>
<evidence type="ECO:0000313" key="9">
    <source>
        <dbReference type="EMBL" id="MUZ76251.1"/>
    </source>
</evidence>
<dbReference type="AlphaFoldDB" id="A0A6L6VMF9"/>
<evidence type="ECO:0000313" key="8">
    <source>
        <dbReference type="EMBL" id="MBF2718241.1"/>
    </source>
</evidence>
<name>A0A6L6VMF9_AGRVI</name>
<dbReference type="Pfam" id="PF00072">
    <property type="entry name" value="Response_reg"/>
    <property type="match status" value="1"/>
</dbReference>
<dbReference type="GO" id="GO:0005829">
    <property type="term" value="C:cytosol"/>
    <property type="evidence" value="ECO:0007669"/>
    <property type="project" value="TreeGrafter"/>
</dbReference>
<dbReference type="EMBL" id="JACXXJ020000006">
    <property type="protein sequence ID" value="MBF2718241.1"/>
    <property type="molecule type" value="Genomic_DNA"/>
</dbReference>
<dbReference type="SMART" id="SM00448">
    <property type="entry name" value="REC"/>
    <property type="match status" value="1"/>
</dbReference>
<evidence type="ECO:0000256" key="1">
    <source>
        <dbReference type="ARBA" id="ARBA00022553"/>
    </source>
</evidence>
<dbReference type="InterPro" id="IPR039420">
    <property type="entry name" value="WalR-like"/>
</dbReference>
<keyword evidence="4" id="KW-0238">DNA-binding</keyword>
<dbReference type="InterPro" id="IPR011006">
    <property type="entry name" value="CheY-like_superfamily"/>
</dbReference>
<dbReference type="Gene3D" id="3.40.50.2300">
    <property type="match status" value="1"/>
</dbReference>
<keyword evidence="5" id="KW-0804">Transcription</keyword>
<dbReference type="GO" id="GO:0000976">
    <property type="term" value="F:transcription cis-regulatory region binding"/>
    <property type="evidence" value="ECO:0007669"/>
    <property type="project" value="TreeGrafter"/>
</dbReference>
<dbReference type="GO" id="GO:0032993">
    <property type="term" value="C:protein-DNA complex"/>
    <property type="evidence" value="ECO:0007669"/>
    <property type="project" value="TreeGrafter"/>
</dbReference>
<dbReference type="PROSITE" id="PS50110">
    <property type="entry name" value="RESPONSE_REGULATORY"/>
    <property type="match status" value="1"/>
</dbReference>
<dbReference type="PANTHER" id="PTHR48111">
    <property type="entry name" value="REGULATOR OF RPOS"/>
    <property type="match status" value="1"/>
</dbReference>
<dbReference type="CDD" id="cd17574">
    <property type="entry name" value="REC_OmpR"/>
    <property type="match status" value="1"/>
</dbReference>
<protein>
    <submittedName>
        <fullName evidence="9">Response regulator</fullName>
    </submittedName>
</protein>
<evidence type="ECO:0000256" key="5">
    <source>
        <dbReference type="ARBA" id="ARBA00023163"/>
    </source>
</evidence>
<dbReference type="EMBL" id="WPHR01000060">
    <property type="protein sequence ID" value="MUZ76251.1"/>
    <property type="molecule type" value="Genomic_DNA"/>
</dbReference>
<dbReference type="GO" id="GO:0006355">
    <property type="term" value="P:regulation of DNA-templated transcription"/>
    <property type="evidence" value="ECO:0007669"/>
    <property type="project" value="TreeGrafter"/>
</dbReference>